<accession>A0ABS2KS40</accession>
<evidence type="ECO:0000313" key="2">
    <source>
        <dbReference type="Proteomes" id="UP000703038"/>
    </source>
</evidence>
<comment type="caution">
    <text evidence="1">The sequence shown here is derived from an EMBL/GenBank/DDBJ whole genome shotgun (WGS) entry which is preliminary data.</text>
</comment>
<name>A0ABS2KS40_9NOCA</name>
<proteinExistence type="predicted"/>
<keyword evidence="2" id="KW-1185">Reference proteome</keyword>
<dbReference type="InterPro" id="IPR020915">
    <property type="entry name" value="UPF0311"/>
</dbReference>
<reference evidence="1 2" key="1">
    <citation type="submission" date="2021-01" db="EMBL/GenBank/DDBJ databases">
        <title>Genomics of switchgrass bacterial isolates.</title>
        <authorList>
            <person name="Shade A."/>
        </authorList>
    </citation>
    <scope>NUCLEOTIDE SEQUENCE [LARGE SCALE GENOMIC DNA]</scope>
    <source>
        <strain evidence="1 2">PvP111</strain>
    </source>
</reference>
<dbReference type="Gene3D" id="2.40.160.20">
    <property type="match status" value="1"/>
</dbReference>
<organism evidence="1 2">
    <name type="scientific">Rhodococcoides corynebacterioides</name>
    <dbReference type="NCBI Taxonomy" id="53972"/>
    <lineage>
        <taxon>Bacteria</taxon>
        <taxon>Bacillati</taxon>
        <taxon>Actinomycetota</taxon>
        <taxon>Actinomycetes</taxon>
        <taxon>Mycobacteriales</taxon>
        <taxon>Nocardiaceae</taxon>
        <taxon>Rhodococcoides</taxon>
    </lineage>
</organism>
<dbReference type="RefSeq" id="WP_204867579.1">
    <property type="nucleotide sequence ID" value="NZ_JAFBBK010000001.1"/>
</dbReference>
<dbReference type="Proteomes" id="UP000703038">
    <property type="component" value="Unassembled WGS sequence"/>
</dbReference>
<gene>
    <name evidence="1" type="ORF">JOE42_001457</name>
</gene>
<sequence>MTEPTDPSASIEPTAPTLEPLLRIVLRTADPVQLGDTPVGAESVAPVVGGVLSGPGVEAVVRAVGTEHAHVRADGSTTYSTDLLADVESDDPSGVMRLTLNSVRFGSAEVIESLDRGEDVESALYYFRGTLTVSTSIRTLAYLNRAVIVTSGSRQGTQSVVDAFLVT</sequence>
<dbReference type="PANTHER" id="PTHR37315">
    <property type="entry name" value="UPF0311 PROTEIN BLR7842"/>
    <property type="match status" value="1"/>
</dbReference>
<dbReference type="EMBL" id="JAFBBK010000001">
    <property type="protein sequence ID" value="MBM7414724.1"/>
    <property type="molecule type" value="Genomic_DNA"/>
</dbReference>
<protein>
    <recommendedName>
        <fullName evidence="3">DUF3237 domain-containing protein</fullName>
    </recommendedName>
</protein>
<evidence type="ECO:0000313" key="1">
    <source>
        <dbReference type="EMBL" id="MBM7414724.1"/>
    </source>
</evidence>
<dbReference type="PANTHER" id="PTHR37315:SF1">
    <property type="entry name" value="UPF0311 PROTEIN BLR7842"/>
    <property type="match status" value="1"/>
</dbReference>
<dbReference type="Pfam" id="PF11578">
    <property type="entry name" value="DUF3237"/>
    <property type="match status" value="1"/>
</dbReference>
<evidence type="ECO:0008006" key="3">
    <source>
        <dbReference type="Google" id="ProtNLM"/>
    </source>
</evidence>